<feature type="transmembrane region" description="Helical" evidence="1">
    <location>
        <begin position="192"/>
        <end position="213"/>
    </location>
</feature>
<dbReference type="Proteomes" id="UP000253975">
    <property type="component" value="Unassembled WGS sequence"/>
</dbReference>
<organism evidence="2 3">
    <name type="scientific">Slackia isoflavoniconvertens</name>
    <dbReference type="NCBI Taxonomy" id="572010"/>
    <lineage>
        <taxon>Bacteria</taxon>
        <taxon>Bacillati</taxon>
        <taxon>Actinomycetota</taxon>
        <taxon>Coriobacteriia</taxon>
        <taxon>Eggerthellales</taxon>
        <taxon>Eggerthellaceae</taxon>
        <taxon>Slackia</taxon>
    </lineage>
</organism>
<keyword evidence="1" id="KW-0472">Membrane</keyword>
<evidence type="ECO:0000256" key="1">
    <source>
        <dbReference type="SAM" id="Phobius"/>
    </source>
</evidence>
<evidence type="ECO:0000313" key="3">
    <source>
        <dbReference type="Proteomes" id="UP000253975"/>
    </source>
</evidence>
<protein>
    <submittedName>
        <fullName evidence="2">Uncharacterized protein</fullName>
    </submittedName>
</protein>
<dbReference type="AlphaFoldDB" id="A0A369LGK7"/>
<dbReference type="EMBL" id="PPTO01000008">
    <property type="protein sequence ID" value="RDB58450.1"/>
    <property type="molecule type" value="Genomic_DNA"/>
</dbReference>
<name>A0A369LGK7_9ACTN</name>
<sequence>MTSHKPGDIYFGEYVRFSTSDKKVGAALAGPDNAVGDIGTIEFVLDDSKRQIAWLKNPYGQLVGFLNNHDSYNAAVMAAKGWELHYVLSFTAYSEEPEPGEYWGQVALIAFAPRYAEEFNVFLKAFAKAAGDGSRPDPKLSNDSIVSVLANPAEWKPSSKIKIPRGGGRTAILKDHRSVHDSMLDAARSKKVGCYIVSWAFILAVVTLVVWALHKFGLF</sequence>
<accession>A0A369LGK7</accession>
<gene>
    <name evidence="2" type="ORF">C1881_06015</name>
</gene>
<comment type="caution">
    <text evidence="2">The sequence shown here is derived from an EMBL/GenBank/DDBJ whole genome shotgun (WGS) entry which is preliminary data.</text>
</comment>
<proteinExistence type="predicted"/>
<keyword evidence="1" id="KW-0812">Transmembrane</keyword>
<keyword evidence="1" id="KW-1133">Transmembrane helix</keyword>
<evidence type="ECO:0000313" key="2">
    <source>
        <dbReference type="EMBL" id="RDB58450.1"/>
    </source>
</evidence>
<dbReference type="RefSeq" id="WP_114615631.1">
    <property type="nucleotide sequence ID" value="NZ_PPTO01000008.1"/>
</dbReference>
<reference evidence="2 3" key="1">
    <citation type="journal article" date="2018" name="Elife">
        <title>Discovery and characterization of a prevalent human gut bacterial enzyme sufficient for the inactivation of a family of plant toxins.</title>
        <authorList>
            <person name="Koppel N."/>
            <person name="Bisanz J.E."/>
            <person name="Pandelia M.E."/>
            <person name="Turnbaugh P.J."/>
            <person name="Balskus E.P."/>
        </authorList>
    </citation>
    <scope>NUCLEOTIDE SEQUENCE [LARGE SCALE GENOMIC DNA]</scope>
    <source>
        <strain evidence="2 3">OB21 GAM31</strain>
    </source>
</reference>